<reference evidence="3" key="2">
    <citation type="submission" date="2020-02" db="EMBL/GenBank/DDBJ databases">
        <authorList>
            <consortium name="NCBI Pathogen Detection Project"/>
        </authorList>
    </citation>
    <scope>NUCLEOTIDE SEQUENCE</scope>
    <source>
        <strain evidence="3">MA.0504R6364</strain>
    </source>
</reference>
<reference evidence="3" key="1">
    <citation type="journal article" date="2018" name="Genome Biol.">
        <title>SKESA: strategic k-mer extension for scrupulous assemblies.</title>
        <authorList>
            <person name="Souvorov A."/>
            <person name="Agarwala R."/>
            <person name="Lipman D.J."/>
        </authorList>
    </citation>
    <scope>NUCLEOTIDE SEQUENCE</scope>
    <source>
        <strain evidence="3">MA.0504R6364</strain>
    </source>
</reference>
<proteinExistence type="predicted"/>
<feature type="region of interest" description="Disordered" evidence="1">
    <location>
        <begin position="728"/>
        <end position="747"/>
    </location>
</feature>
<dbReference type="AlphaFoldDB" id="A0A756KDB6"/>
<sequence>MRVGKMADTASLIARVKTEGVSQAEDQLDAFASAAGKADTAAGKLGDTTQKQTTKLRGFGTGAQQVGYQVQDMIVQIQGGTSAFVAIGQQGSQLAGAFGPGGAVIGAIIALSAAVGGTLYKALGGAKISAEELQASAKTLEDVLQKNKDGVYELSDGFVKLANDTGTASQALARFYEAQSATVTQTEGAKEAITDLVDSLDSWTNGSAIGAQRSLELGQQTSSLTGYIEDLSDKFGITNKEAEALVPLLASVQKNASPENIKALSDETARLNDKYQGTNSELVKFNGELFKNIGQMQDAASKADALSGSQDKLGKSVNSTTQRLKEQNDQIIKNVQIGNLADKERYAAQAQADKEAFAKREGVTKEQIAAYNAARDEEARQDIQRVKDMEAKRAAAEQKAADTRASQQAKRAETEAQRQQNAARNFLDTLQRQNQDELAAIDAQEQQKLEKLQAFRDNETISQQQFEEAKTQIALDADAKRNEILQRQTEERIKKQFSADAYVAQMQALADSEFAELDRQYEVKLQKLNDFHSQGLITEDAYQQTLSAINDEYALSRAKATGDAFGDMAGNIGTALGKASTAYKAFAIAQATIATYTSAIEAYKSTAAIPVVGPYLAPVAAAAAVAAGLANIGKIRSAREQGGSLAAGQISTIAERGKPEVIMPAGASRVRTAEQMRQIMGESSGKSGGENITIVNNTTGRVDSVSQERDDEGRLRIIISETVSSALQDSNSAISKSRRATRGQPGY</sequence>
<feature type="region of interest" description="Disordered" evidence="1">
    <location>
        <begin position="394"/>
        <end position="421"/>
    </location>
</feature>
<feature type="domain" description="SHOCT" evidence="2">
    <location>
        <begin position="448"/>
        <end position="473"/>
    </location>
</feature>
<protein>
    <recommendedName>
        <fullName evidence="2">SHOCT domain-containing protein</fullName>
    </recommendedName>
</protein>
<dbReference type="InterPro" id="IPR018649">
    <property type="entry name" value="SHOCT"/>
</dbReference>
<dbReference type="EMBL" id="DAAWYY010000021">
    <property type="protein sequence ID" value="HAF9921119.1"/>
    <property type="molecule type" value="Genomic_DNA"/>
</dbReference>
<gene>
    <name evidence="3" type="ORF">G8Q28_004519</name>
</gene>
<comment type="caution">
    <text evidence="3">The sequence shown here is derived from an EMBL/GenBank/DDBJ whole genome shotgun (WGS) entry which is preliminary data.</text>
</comment>
<name>A0A756KDB6_SALER</name>
<organism evidence="3">
    <name type="scientific">Salmonella enterica</name>
    <name type="common">Salmonella choleraesuis</name>
    <dbReference type="NCBI Taxonomy" id="28901"/>
    <lineage>
        <taxon>Bacteria</taxon>
        <taxon>Pseudomonadati</taxon>
        <taxon>Pseudomonadota</taxon>
        <taxon>Gammaproteobacteria</taxon>
        <taxon>Enterobacterales</taxon>
        <taxon>Enterobacteriaceae</taxon>
        <taxon>Salmonella</taxon>
    </lineage>
</organism>
<evidence type="ECO:0000256" key="1">
    <source>
        <dbReference type="SAM" id="MobiDB-lite"/>
    </source>
</evidence>
<evidence type="ECO:0000313" key="3">
    <source>
        <dbReference type="EMBL" id="HAF9921119.1"/>
    </source>
</evidence>
<dbReference type="Pfam" id="PF09851">
    <property type="entry name" value="SHOCT"/>
    <property type="match status" value="1"/>
</dbReference>
<evidence type="ECO:0000259" key="2">
    <source>
        <dbReference type="Pfam" id="PF09851"/>
    </source>
</evidence>
<accession>A0A756KDB6</accession>